<sequence>MSYEAKEVKPYQSDELWSSVLEKLETYMELSCKDPTYRDELSNVVVWDREKFNNASIDEIRKDFKRELLIPEMGDDEINWGDDYETETRKYERRCQREAELAVELGDDALAGEVTDSYCLLIDDEVFQSILNAPEPADRLKWEYGEHYVKIVTIYEKSLRNKHWPGWGRVDFRLLWWLRDHDEIERWAPVPDPQREGVYELPVITGDL</sequence>
<dbReference type="AlphaFoldDB" id="A0A093UZX4"/>
<gene>
    <name evidence="1" type="ORF">GQ26_0231020</name>
</gene>
<accession>A0A093UZX4</accession>
<organism evidence="1">
    <name type="scientific">Talaromyces marneffei PM1</name>
    <dbReference type="NCBI Taxonomy" id="1077442"/>
    <lineage>
        <taxon>Eukaryota</taxon>
        <taxon>Fungi</taxon>
        <taxon>Dikarya</taxon>
        <taxon>Ascomycota</taxon>
        <taxon>Pezizomycotina</taxon>
        <taxon>Eurotiomycetes</taxon>
        <taxon>Eurotiomycetidae</taxon>
        <taxon>Eurotiales</taxon>
        <taxon>Trichocomaceae</taxon>
        <taxon>Talaromyces</taxon>
        <taxon>Talaromyces sect. Talaromyces</taxon>
    </lineage>
</organism>
<comment type="caution">
    <text evidence="1">The sequence shown here is derived from an EMBL/GenBank/DDBJ whole genome shotgun (WGS) entry which is preliminary data.</text>
</comment>
<dbReference type="EMBL" id="JPOX01000023">
    <property type="protein sequence ID" value="KFX45460.1"/>
    <property type="molecule type" value="Genomic_DNA"/>
</dbReference>
<dbReference type="HOGENOM" id="CLU_114636_0_0_1"/>
<protein>
    <submittedName>
        <fullName evidence="1">Uncharacterized protein</fullName>
    </submittedName>
</protein>
<evidence type="ECO:0000313" key="1">
    <source>
        <dbReference type="EMBL" id="KFX45460.1"/>
    </source>
</evidence>
<proteinExistence type="predicted"/>
<reference evidence="1" key="2">
    <citation type="journal article" date="2014" name="PLoS Genet.">
        <title>Signature gene expression reveals novel clues to the molecular mechanisms of dimorphic transition in Penicillium marneffei.</title>
        <authorList>
            <person name="Yang E."/>
            <person name="Wang G."/>
            <person name="Cai J."/>
            <person name="Woo P.C."/>
            <person name="Lau S.K."/>
            <person name="Yuen K.-Y."/>
            <person name="Chow W.-N."/>
            <person name="Lin X."/>
        </authorList>
    </citation>
    <scope>NUCLEOTIDE SEQUENCE</scope>
    <source>
        <strain evidence="1">PM1</strain>
    </source>
</reference>
<name>A0A093UZX4_TALMA</name>
<reference key="1">
    <citation type="journal article" date="2014" name="PLoS Genet.">
        <title>Signature Gene Expression Reveals Novel Clues to the Molecular Mechanisms of Dimorphic Transition in Penicillium marneffei.</title>
        <authorList>
            <person name="Yang E."/>
            <person name="Wang G."/>
            <person name="Cai J."/>
            <person name="Woo P.C."/>
            <person name="Lau S.K."/>
            <person name="Yuen K.-Y."/>
            <person name="Chow W.-N."/>
            <person name="Lin X."/>
        </authorList>
    </citation>
    <scope>NUCLEOTIDE SEQUENCE [LARGE SCALE GENOMIC DNA]</scope>
    <source>
        <strain>PM1</strain>
    </source>
</reference>